<reference evidence="2" key="1">
    <citation type="submission" date="2018-08" db="EMBL/GenBank/DDBJ databases">
        <authorList>
            <person name="Rossello M."/>
        </authorList>
    </citation>
    <scope>NUCLEOTIDE SEQUENCE [LARGE SCALE GENOMIC DNA]</scope>
    <source>
        <strain evidence="2">cv. Chinese Spring</strain>
    </source>
</reference>
<evidence type="ECO:0000313" key="3">
    <source>
        <dbReference type="Proteomes" id="UP000019116"/>
    </source>
</evidence>
<accession>A0A3B5Z1M6</accession>
<dbReference type="Gramene" id="TraesROB_scaffold_038646_01G000200.1">
    <property type="protein sequence ID" value="TraesROB_scaffold_038646_01G000200.1"/>
    <property type="gene ID" value="TraesROB_scaffold_038646_01G000200"/>
</dbReference>
<dbReference type="AlphaFoldDB" id="A0A3B5Z1M6"/>
<feature type="region of interest" description="Disordered" evidence="1">
    <location>
        <begin position="73"/>
        <end position="112"/>
    </location>
</feature>
<keyword evidence="3" id="KW-1185">Reference proteome</keyword>
<organism evidence="2">
    <name type="scientific">Triticum aestivum</name>
    <name type="common">Wheat</name>
    <dbReference type="NCBI Taxonomy" id="4565"/>
    <lineage>
        <taxon>Eukaryota</taxon>
        <taxon>Viridiplantae</taxon>
        <taxon>Streptophyta</taxon>
        <taxon>Embryophyta</taxon>
        <taxon>Tracheophyta</taxon>
        <taxon>Spermatophyta</taxon>
        <taxon>Magnoliopsida</taxon>
        <taxon>Liliopsida</taxon>
        <taxon>Poales</taxon>
        <taxon>Poaceae</taxon>
        <taxon>BOP clade</taxon>
        <taxon>Pooideae</taxon>
        <taxon>Triticodae</taxon>
        <taxon>Triticeae</taxon>
        <taxon>Triticinae</taxon>
        <taxon>Triticum</taxon>
    </lineage>
</organism>
<dbReference type="PaxDb" id="4565-Traes_1BL_6BCBD1BB2.2"/>
<dbReference type="OrthoDB" id="685864at2759"/>
<evidence type="ECO:0000256" key="1">
    <source>
        <dbReference type="SAM" id="MobiDB-lite"/>
    </source>
</evidence>
<protein>
    <submittedName>
        <fullName evidence="2">Uncharacterized protein</fullName>
    </submittedName>
</protein>
<evidence type="ECO:0000313" key="2">
    <source>
        <dbReference type="EnsemblPlants" id="TraesCS1B02G337500.1"/>
    </source>
</evidence>
<dbReference type="STRING" id="4565.A0A3B5Z1M6"/>
<dbReference type="EnsemblPlants" id="TraesCS1B02G337500.1">
    <property type="protein sequence ID" value="TraesCS1B02G337500.1"/>
    <property type="gene ID" value="TraesCS1B02G337500"/>
</dbReference>
<sequence length="112" mass="12750">MSSSLATVEEVSCEEEPLWMPAPRLIFYNTARDDGGVDEFDEGTWKYFSFKEQSLAALHRRLAEETRRQDFVVCRSPRERPGAVPRRPGPPSRQQPDGVRPRPGVLSCSSRE</sequence>
<dbReference type="Gramene" id="TraesCLE_scaffold_027020_01G000200.1">
    <property type="protein sequence ID" value="TraesCLE_scaffold_027020_01G000200.1"/>
    <property type="gene ID" value="TraesCLE_scaffold_027020_01G000200"/>
</dbReference>
<dbReference type="Proteomes" id="UP000019116">
    <property type="component" value="Chromosome 1B"/>
</dbReference>
<dbReference type="Gramene" id="TraesCS1B03G0925500.1">
    <property type="protein sequence ID" value="TraesCS1B03G0925500.1.CDS"/>
    <property type="gene ID" value="TraesCS1B03G0925500"/>
</dbReference>
<proteinExistence type="predicted"/>
<name>A0A3B5Z1M6_WHEAT</name>
<dbReference type="Gramene" id="TraesCS1B02G337500.1">
    <property type="protein sequence ID" value="TraesCS1B02G337500.1"/>
    <property type="gene ID" value="TraesCS1B02G337500"/>
</dbReference>
<reference evidence="2" key="2">
    <citation type="submission" date="2018-10" db="UniProtKB">
        <authorList>
            <consortium name="EnsemblPlants"/>
        </authorList>
    </citation>
    <scope>IDENTIFICATION</scope>
</reference>